<dbReference type="InterPro" id="IPR024983">
    <property type="entry name" value="CHAT_dom"/>
</dbReference>
<reference evidence="3" key="1">
    <citation type="submission" date="2016-10" db="EMBL/GenBank/DDBJ databases">
        <authorList>
            <person name="Varghese N."/>
            <person name="Submissions S."/>
        </authorList>
    </citation>
    <scope>NUCLEOTIDE SEQUENCE [LARGE SCALE GENOMIC DNA]</scope>
    <source>
        <strain evidence="3">CGMCC 4.6825</strain>
    </source>
</reference>
<evidence type="ECO:0000313" key="3">
    <source>
        <dbReference type="Proteomes" id="UP000182841"/>
    </source>
</evidence>
<feature type="domain" description="CHAT" evidence="1">
    <location>
        <begin position="237"/>
        <end position="383"/>
    </location>
</feature>
<evidence type="ECO:0000313" key="2">
    <source>
        <dbReference type="EMBL" id="SER53549.1"/>
    </source>
</evidence>
<accession>A0A1H9Q0Q3</accession>
<dbReference type="EMBL" id="FOGO01000002">
    <property type="protein sequence ID" value="SER53549.1"/>
    <property type="molecule type" value="Genomic_DNA"/>
</dbReference>
<dbReference type="AlphaFoldDB" id="A0A1H9Q0Q3"/>
<keyword evidence="3" id="KW-1185">Reference proteome</keyword>
<organism evidence="2 3">
    <name type="scientific">Streptomyces qinglanensis</name>
    <dbReference type="NCBI Taxonomy" id="943816"/>
    <lineage>
        <taxon>Bacteria</taxon>
        <taxon>Bacillati</taxon>
        <taxon>Actinomycetota</taxon>
        <taxon>Actinomycetes</taxon>
        <taxon>Kitasatosporales</taxon>
        <taxon>Streptomycetaceae</taxon>
        <taxon>Streptomyces</taxon>
    </lineage>
</organism>
<dbReference type="Proteomes" id="UP000182841">
    <property type="component" value="Unassembled WGS sequence"/>
</dbReference>
<name>A0A1H9Q0Q3_9ACTN</name>
<sequence>MPRPVTTRVVQDPSDGFRFLPHLETEPPDLRVSFDVLGGGRIRARISGTSVPAIHGSEHKADLIARSDDVHAEAARLCELWRTWFVEFQPTDDRRRALGSRWRPYATNADLSGEPEEQLRLAIARLARSGESLLFNTLLRGDDVRTEMFRTYLRSALSQEGLRVRFDSDLHLPWPMLCIAQESTASAATLDALFSRFLGHRHQIEHTADAYTWVGPPCTAHEQPKVSLNHDARLGRGTRADEVAKVLAEGTECTVRTTYEELVRDFAESALDEQVMYFWCHGEFKDNKPEPHVPVIRLTDGTEIDGYELRTLLAPRRDTDFRPFVLLNACHAGVSGASVARAFLGRVLIENGAQGVLGPLISMPQAFAAEYALEFVTRYLRGNATAGGIAHELAQHFAAQYRNPLGFAYGLQGGMDTRLELTNGEKI</sequence>
<protein>
    <submittedName>
        <fullName evidence="2">CHAT domain-containing protein</fullName>
    </submittedName>
</protein>
<gene>
    <name evidence="2" type="ORF">SAMN05421870_102364</name>
</gene>
<evidence type="ECO:0000259" key="1">
    <source>
        <dbReference type="Pfam" id="PF12770"/>
    </source>
</evidence>
<proteinExistence type="predicted"/>
<dbReference type="Pfam" id="PF12770">
    <property type="entry name" value="CHAT"/>
    <property type="match status" value="1"/>
</dbReference>